<dbReference type="PROSITE" id="PS50206">
    <property type="entry name" value="RHODANESE_3"/>
    <property type="match status" value="1"/>
</dbReference>
<dbReference type="GO" id="GO:0004792">
    <property type="term" value="F:thiosulfate-cyanide sulfurtransferase activity"/>
    <property type="evidence" value="ECO:0007669"/>
    <property type="project" value="UniProtKB-EC"/>
</dbReference>
<protein>
    <submittedName>
        <fullName evidence="3">Thiosulfate sulfurtransferase GlpE</fullName>
        <ecNumber evidence="3">2.8.1.1</ecNumber>
    </submittedName>
</protein>
<dbReference type="InterPro" id="IPR050229">
    <property type="entry name" value="GlpE_sulfurtransferase"/>
</dbReference>
<dbReference type="PANTHER" id="PTHR43031">
    <property type="entry name" value="FAD-DEPENDENT OXIDOREDUCTASE"/>
    <property type="match status" value="1"/>
</dbReference>
<dbReference type="InterPro" id="IPR036873">
    <property type="entry name" value="Rhodanese-like_dom_sf"/>
</dbReference>
<dbReference type="SMART" id="SM00450">
    <property type="entry name" value="RHOD"/>
    <property type="match status" value="1"/>
</dbReference>
<dbReference type="EMBL" id="CADIKR010000001">
    <property type="protein sequence ID" value="CAB3820159.1"/>
    <property type="molecule type" value="Genomic_DNA"/>
</dbReference>
<feature type="domain" description="Rhodanese" evidence="2">
    <location>
        <begin position="65"/>
        <end position="153"/>
    </location>
</feature>
<gene>
    <name evidence="3" type="primary">glpE_2</name>
    <name evidence="3" type="ORF">LMG3415_00359</name>
</gene>
<keyword evidence="4" id="KW-1185">Reference proteome</keyword>
<reference evidence="3 4" key="1">
    <citation type="submission" date="2020-04" db="EMBL/GenBank/DDBJ databases">
        <authorList>
            <person name="De Canck E."/>
        </authorList>
    </citation>
    <scope>NUCLEOTIDE SEQUENCE [LARGE SCALE GENOMIC DNA]</scope>
    <source>
        <strain evidence="3 4">LMG 3415</strain>
    </source>
</reference>
<dbReference type="CDD" id="cd00158">
    <property type="entry name" value="RHOD"/>
    <property type="match status" value="1"/>
</dbReference>
<evidence type="ECO:0000259" key="2">
    <source>
        <dbReference type="PROSITE" id="PS50206"/>
    </source>
</evidence>
<dbReference type="Proteomes" id="UP000507140">
    <property type="component" value="Unassembled WGS sequence"/>
</dbReference>
<keyword evidence="3" id="KW-0808">Transferase</keyword>
<feature type="transmembrane region" description="Helical" evidence="1">
    <location>
        <begin position="28"/>
        <end position="46"/>
    </location>
</feature>
<dbReference type="Pfam" id="PF00581">
    <property type="entry name" value="Rhodanese"/>
    <property type="match status" value="1"/>
</dbReference>
<organism evidence="3 4">
    <name type="scientific">Achromobacter mucicolens</name>
    <dbReference type="NCBI Taxonomy" id="1389922"/>
    <lineage>
        <taxon>Bacteria</taxon>
        <taxon>Pseudomonadati</taxon>
        <taxon>Pseudomonadota</taxon>
        <taxon>Betaproteobacteria</taxon>
        <taxon>Burkholderiales</taxon>
        <taxon>Alcaligenaceae</taxon>
        <taxon>Achromobacter</taxon>
    </lineage>
</organism>
<evidence type="ECO:0000313" key="4">
    <source>
        <dbReference type="Proteomes" id="UP000507140"/>
    </source>
</evidence>
<sequence length="155" mass="16455">MQAGVAPADVLQEAFVDLLQFLLDKNNIFIVAVAVVSGVMLIIPALRKGRTGSAISTNEAIQMVNQRNAVWVDVRPAEQFQAGHIAQARNVPAADIEQKASSLPKNKPLVVVCDNGRDSARAAAKLRAQGFTDVVPLEGGMRAWSAASLPVTQKG</sequence>
<comment type="caution">
    <text evidence="3">The sequence shown here is derived from an EMBL/GenBank/DDBJ whole genome shotgun (WGS) entry which is preliminary data.</text>
</comment>
<evidence type="ECO:0000313" key="3">
    <source>
        <dbReference type="EMBL" id="CAB3820159.1"/>
    </source>
</evidence>
<proteinExistence type="predicted"/>
<dbReference type="EC" id="2.8.1.1" evidence="3"/>
<keyword evidence="1" id="KW-0812">Transmembrane</keyword>
<keyword evidence="1" id="KW-1133">Transmembrane helix</keyword>
<accession>A0ABM8L728</accession>
<keyword evidence="1" id="KW-0472">Membrane</keyword>
<dbReference type="InterPro" id="IPR001763">
    <property type="entry name" value="Rhodanese-like_dom"/>
</dbReference>
<dbReference type="SUPFAM" id="SSF52821">
    <property type="entry name" value="Rhodanese/Cell cycle control phosphatase"/>
    <property type="match status" value="1"/>
</dbReference>
<dbReference type="Gene3D" id="3.40.250.10">
    <property type="entry name" value="Rhodanese-like domain"/>
    <property type="match status" value="1"/>
</dbReference>
<dbReference type="PANTHER" id="PTHR43031:SF18">
    <property type="entry name" value="RHODANESE-RELATED SULFURTRANSFERASES"/>
    <property type="match status" value="1"/>
</dbReference>
<name>A0ABM8L728_9BURK</name>
<evidence type="ECO:0000256" key="1">
    <source>
        <dbReference type="SAM" id="Phobius"/>
    </source>
</evidence>